<evidence type="ECO:0000256" key="1">
    <source>
        <dbReference type="SAM" id="MobiDB-lite"/>
    </source>
</evidence>
<proteinExistence type="predicted"/>
<name>A0A938X8X5_9CLOT</name>
<dbReference type="Proteomes" id="UP000705508">
    <property type="component" value="Unassembled WGS sequence"/>
</dbReference>
<reference evidence="3" key="1">
    <citation type="submission" date="2020-08" db="EMBL/GenBank/DDBJ databases">
        <authorList>
            <person name="Cejkova D."/>
            <person name="Kubasova T."/>
            <person name="Jahodarova E."/>
            <person name="Rychlik I."/>
        </authorList>
    </citation>
    <scope>NUCLEOTIDE SEQUENCE</scope>
    <source>
        <strain evidence="3">An582</strain>
    </source>
</reference>
<evidence type="ECO:0008006" key="5">
    <source>
        <dbReference type="Google" id="ProtNLM"/>
    </source>
</evidence>
<dbReference type="RefSeq" id="WP_204905121.1">
    <property type="nucleotide sequence ID" value="NZ_JACJKS010000001.1"/>
</dbReference>
<dbReference type="EMBL" id="JACJKS010000001">
    <property type="protein sequence ID" value="MBM6947058.1"/>
    <property type="molecule type" value="Genomic_DNA"/>
</dbReference>
<keyword evidence="2" id="KW-0812">Transmembrane</keyword>
<feature type="transmembrane region" description="Helical" evidence="2">
    <location>
        <begin position="131"/>
        <end position="149"/>
    </location>
</feature>
<dbReference type="AlphaFoldDB" id="A0A938X8X5"/>
<comment type="caution">
    <text evidence="3">The sequence shown here is derived from an EMBL/GenBank/DDBJ whole genome shotgun (WGS) entry which is preliminary data.</text>
</comment>
<organism evidence="3 4">
    <name type="scientific">Mordavella massiliensis</name>
    <dbReference type="NCBI Taxonomy" id="1871024"/>
    <lineage>
        <taxon>Bacteria</taxon>
        <taxon>Bacillati</taxon>
        <taxon>Bacillota</taxon>
        <taxon>Clostridia</taxon>
        <taxon>Eubacteriales</taxon>
        <taxon>Clostridiaceae</taxon>
        <taxon>Mordavella</taxon>
    </lineage>
</organism>
<reference evidence="3" key="2">
    <citation type="journal article" date="2021" name="Sci. Rep.">
        <title>The distribution of antibiotic resistance genes in chicken gut microbiota commensals.</title>
        <authorList>
            <person name="Juricova H."/>
            <person name="Matiasovicova J."/>
            <person name="Kubasova T."/>
            <person name="Cejkova D."/>
            <person name="Rychlik I."/>
        </authorList>
    </citation>
    <scope>NUCLEOTIDE SEQUENCE</scope>
    <source>
        <strain evidence="3">An582</strain>
    </source>
</reference>
<dbReference type="Pfam" id="PF22564">
    <property type="entry name" value="HAAS"/>
    <property type="match status" value="1"/>
</dbReference>
<accession>A0A938X8X5</accession>
<feature type="transmembrane region" description="Helical" evidence="2">
    <location>
        <begin position="108"/>
        <end position="125"/>
    </location>
</feature>
<sequence length="154" mass="16984">MTRQEFLTGLREALEGELDRRTVQEHVAYYDSYIIEETGKGRTEADVTAELGDPWVIARSIISMAAERGQDQDGPRTSGRGDGARDEDAARSGGTVHVFGFDTWWKKLLLVLGVIGIFLLVIAVIGGIFSLLMPILVPLLLIVLIFRLLGGTRR</sequence>
<keyword evidence="2" id="KW-1133">Transmembrane helix</keyword>
<evidence type="ECO:0000313" key="3">
    <source>
        <dbReference type="EMBL" id="MBM6947058.1"/>
    </source>
</evidence>
<keyword evidence="2" id="KW-0472">Membrane</keyword>
<evidence type="ECO:0000256" key="2">
    <source>
        <dbReference type="SAM" id="Phobius"/>
    </source>
</evidence>
<evidence type="ECO:0000313" key="4">
    <source>
        <dbReference type="Proteomes" id="UP000705508"/>
    </source>
</evidence>
<protein>
    <recommendedName>
        <fullName evidence="5">DUF1700 domain-containing protein</fullName>
    </recommendedName>
</protein>
<gene>
    <name evidence="3" type="ORF">H6A20_00055</name>
</gene>
<feature type="region of interest" description="Disordered" evidence="1">
    <location>
        <begin position="66"/>
        <end position="90"/>
    </location>
</feature>